<dbReference type="PATRIC" id="fig|859350.6.peg.1179"/>
<keyword evidence="2" id="KW-1185">Reference proteome</keyword>
<dbReference type="AlphaFoldDB" id="I3D212"/>
<dbReference type="RefSeq" id="WP_008299760.1">
    <property type="nucleotide sequence ID" value="NZ_AEXL02000098.1"/>
</dbReference>
<feature type="non-terminal residue" evidence="1">
    <location>
        <position position="1"/>
    </location>
</feature>
<dbReference type="Proteomes" id="UP000003423">
    <property type="component" value="Unassembled WGS sequence"/>
</dbReference>
<comment type="caution">
    <text evidence="1">The sequence shown here is derived from an EMBL/GenBank/DDBJ whole genome shotgun (WGS) entry which is preliminary data.</text>
</comment>
<proteinExistence type="predicted"/>
<dbReference type="OrthoDB" id="385195at2157"/>
<evidence type="ECO:0000313" key="2">
    <source>
        <dbReference type="Proteomes" id="UP000003423"/>
    </source>
</evidence>
<protein>
    <submittedName>
        <fullName evidence="1">Uncharacterized protein</fullName>
    </submittedName>
</protein>
<gene>
    <name evidence="1" type="ORF">BD31_I0803</name>
</gene>
<evidence type="ECO:0000313" key="1">
    <source>
        <dbReference type="EMBL" id="EIJ65755.1"/>
    </source>
</evidence>
<sequence>FSHGSTKFVNPNYESLKYYKTTQVIDDTYLGKNVQQWQDAWDWELESNYEIYKDEFYENLGRLLVKNEITRVMNQVGIINVYDDFNVHQGYSLLSLPPHVGFTSVINATDGNSYLIEASAHSNRVNYYAITQLTFFDTAKELPLVDILSYPQTIHVFTEDGHKSKADPSDLIIHVNDNAVDFVNHTPETIRIQESGTGEITRAHELNWIGPVILPFGNGQVTFEKPGIYEWDARKAPTLENPLSWGSYARGDIVVLDDYVDDLPLEDRLRMGRAILMNSEIPYGGMGVGNADHALKVSLRPAVYEMLPDAIQYYQDRAEQLIPFDIPIIIEGLSK</sequence>
<accession>I3D212</accession>
<organism evidence="1 2">
    <name type="scientific">Candidatus Nitrosopumilus salarius BD31</name>
    <dbReference type="NCBI Taxonomy" id="859350"/>
    <lineage>
        <taxon>Archaea</taxon>
        <taxon>Nitrososphaerota</taxon>
        <taxon>Nitrososphaeria</taxon>
        <taxon>Nitrosopumilales</taxon>
        <taxon>Nitrosopumilaceae</taxon>
        <taxon>Nitrosopumilus</taxon>
    </lineage>
</organism>
<name>I3D212_9ARCH</name>
<reference evidence="1 2" key="1">
    <citation type="journal article" date="2012" name="J. Bacteriol.">
        <title>Genome sequence of "Candidatus Nitrosopumilus salaria" BD31, an ammonia-oxidizing archaeon from the San Francisco Bay estuary.</title>
        <authorList>
            <person name="Mosier A.C."/>
            <person name="Allen E.E."/>
            <person name="Kim M."/>
            <person name="Ferriera S."/>
            <person name="Francis C.A."/>
        </authorList>
    </citation>
    <scope>NUCLEOTIDE SEQUENCE [LARGE SCALE GENOMIC DNA]</scope>
    <source>
        <strain evidence="1 2">BD31</strain>
    </source>
</reference>
<dbReference type="EMBL" id="AEXL02000098">
    <property type="protein sequence ID" value="EIJ65755.1"/>
    <property type="molecule type" value="Genomic_DNA"/>
</dbReference>